<proteinExistence type="predicted"/>
<dbReference type="SUPFAM" id="SSF53756">
    <property type="entry name" value="UDP-Glycosyltransferase/glycogen phosphorylase"/>
    <property type="match status" value="1"/>
</dbReference>
<dbReference type="GO" id="GO:0016757">
    <property type="term" value="F:glycosyltransferase activity"/>
    <property type="evidence" value="ECO:0007669"/>
    <property type="project" value="InterPro"/>
</dbReference>
<keyword evidence="3" id="KW-0808">Transferase</keyword>
<evidence type="ECO:0000259" key="2">
    <source>
        <dbReference type="Pfam" id="PF00534"/>
    </source>
</evidence>
<dbReference type="AlphaFoldDB" id="A0A7C3RRQ7"/>
<sequence>MKKILIITNAPFLKAGNQSLRRTIEGLVSKNYHLEIWSIANIDDNIYISDFSNVKINLFLFPRFIKKIIEIIKKYFKFIRNNILSIFKRDKHIINSFYVEDIVEFRNDHHQWIKGFPYLIFFGILIFIYVLKRYKNLKKEIDIIWGYERFGVIIGYILSKILRKPFIASFQGTVLYPYVNKYGRLGTFIKLPIDYVALRLKADLKIMTNDGTKGDKVIRLLGDIKSPILHIPNGVDYYEIERCTRHVHKNFKRILNLKDTDILTVTAYRLDKWKRIDRVIFFISYLIKNGYKNVYLYIIGDGPERIFLENIVLKESLTENIKFLGAINYCETLKYIKGADLILSFCDYSNLTNTVQDAICLGKWIFTIDDGSIDELFNYFDLTKVIKIPLNNFLDNGVDKFIYWYKNYYRRDNNYNDVNSSKIWTWNKRIDTICNYIEKTLINN</sequence>
<keyword evidence="1" id="KW-1133">Transmembrane helix</keyword>
<reference evidence="3" key="1">
    <citation type="journal article" date="2020" name="mSystems">
        <title>Genome- and Community-Level Interaction Insights into Carbon Utilization and Element Cycling Functions of Hydrothermarchaeota in Hydrothermal Sediment.</title>
        <authorList>
            <person name="Zhou Z."/>
            <person name="Liu Y."/>
            <person name="Xu W."/>
            <person name="Pan J."/>
            <person name="Luo Z.H."/>
            <person name="Li M."/>
        </authorList>
    </citation>
    <scope>NUCLEOTIDE SEQUENCE [LARGE SCALE GENOMIC DNA]</scope>
    <source>
        <strain evidence="3">SpSt-81</strain>
    </source>
</reference>
<accession>A0A7C3RRQ7</accession>
<gene>
    <name evidence="3" type="ORF">ENW00_07460</name>
</gene>
<comment type="caution">
    <text evidence="3">The sequence shown here is derived from an EMBL/GenBank/DDBJ whole genome shotgun (WGS) entry which is preliminary data.</text>
</comment>
<evidence type="ECO:0000256" key="1">
    <source>
        <dbReference type="SAM" id="Phobius"/>
    </source>
</evidence>
<feature type="transmembrane region" description="Helical" evidence="1">
    <location>
        <begin position="112"/>
        <end position="131"/>
    </location>
</feature>
<keyword evidence="1" id="KW-0472">Membrane</keyword>
<dbReference type="Gene3D" id="3.40.50.2000">
    <property type="entry name" value="Glycogen Phosphorylase B"/>
    <property type="match status" value="2"/>
</dbReference>
<dbReference type="PANTHER" id="PTHR12526">
    <property type="entry name" value="GLYCOSYLTRANSFERASE"/>
    <property type="match status" value="1"/>
</dbReference>
<protein>
    <submittedName>
        <fullName evidence="3">Glycosyltransferase</fullName>
    </submittedName>
</protein>
<name>A0A7C3RRQ7_DICTH</name>
<dbReference type="EMBL" id="DTIN01000031">
    <property type="protein sequence ID" value="HFX13962.1"/>
    <property type="molecule type" value="Genomic_DNA"/>
</dbReference>
<dbReference type="Pfam" id="PF00534">
    <property type="entry name" value="Glycos_transf_1"/>
    <property type="match status" value="1"/>
</dbReference>
<organism evidence="3">
    <name type="scientific">Dictyoglomus thermophilum</name>
    <dbReference type="NCBI Taxonomy" id="14"/>
    <lineage>
        <taxon>Bacteria</taxon>
        <taxon>Pseudomonadati</taxon>
        <taxon>Dictyoglomota</taxon>
        <taxon>Dictyoglomia</taxon>
        <taxon>Dictyoglomales</taxon>
        <taxon>Dictyoglomaceae</taxon>
        <taxon>Dictyoglomus</taxon>
    </lineage>
</organism>
<evidence type="ECO:0000313" key="3">
    <source>
        <dbReference type="EMBL" id="HFX13962.1"/>
    </source>
</evidence>
<feature type="domain" description="Glycosyl transferase family 1" evidence="2">
    <location>
        <begin position="250"/>
        <end position="379"/>
    </location>
</feature>
<dbReference type="InterPro" id="IPR001296">
    <property type="entry name" value="Glyco_trans_1"/>
</dbReference>
<keyword evidence="1" id="KW-0812">Transmembrane</keyword>